<dbReference type="SUPFAM" id="SSF57850">
    <property type="entry name" value="RING/U-box"/>
    <property type="match status" value="1"/>
</dbReference>
<evidence type="ECO:0000313" key="3">
    <source>
        <dbReference type="Proteomes" id="UP000054481"/>
    </source>
</evidence>
<keyword evidence="3" id="KW-1185">Reference proteome</keyword>
<accession>A0A0F7ZM13</accession>
<dbReference type="AlphaFoldDB" id="A0A0F7ZM13"/>
<feature type="compositionally biased region" description="Polar residues" evidence="1">
    <location>
        <begin position="94"/>
        <end position="113"/>
    </location>
</feature>
<dbReference type="GO" id="GO:0033768">
    <property type="term" value="C:SUMO-targeted ubiquitin ligase complex"/>
    <property type="evidence" value="ECO:0007669"/>
    <property type="project" value="TreeGrafter"/>
</dbReference>
<organism evidence="2 3">
    <name type="scientific">Hirsutella minnesotensis 3608</name>
    <dbReference type="NCBI Taxonomy" id="1043627"/>
    <lineage>
        <taxon>Eukaryota</taxon>
        <taxon>Fungi</taxon>
        <taxon>Dikarya</taxon>
        <taxon>Ascomycota</taxon>
        <taxon>Pezizomycotina</taxon>
        <taxon>Sordariomycetes</taxon>
        <taxon>Hypocreomycetidae</taxon>
        <taxon>Hypocreales</taxon>
        <taxon>Ophiocordycipitaceae</taxon>
        <taxon>Hirsutella</taxon>
    </lineage>
</organism>
<evidence type="ECO:0000313" key="2">
    <source>
        <dbReference type="EMBL" id="KJZ76861.1"/>
    </source>
</evidence>
<reference evidence="2 3" key="1">
    <citation type="journal article" date="2014" name="Genome Biol. Evol.">
        <title>Comparative genomics and transcriptomics analyses reveal divergent lifestyle features of nematode endoparasitic fungus Hirsutella minnesotensis.</title>
        <authorList>
            <person name="Lai Y."/>
            <person name="Liu K."/>
            <person name="Zhang X."/>
            <person name="Zhang X."/>
            <person name="Li K."/>
            <person name="Wang N."/>
            <person name="Shu C."/>
            <person name="Wu Y."/>
            <person name="Wang C."/>
            <person name="Bushley K.E."/>
            <person name="Xiang M."/>
            <person name="Liu X."/>
        </authorList>
    </citation>
    <scope>NUCLEOTIDE SEQUENCE [LARGE SCALE GENOMIC DNA]</scope>
    <source>
        <strain evidence="2 3">3608</strain>
    </source>
</reference>
<dbReference type="PANTHER" id="PTHR28042:SF1">
    <property type="entry name" value="E3 UBIQUITIN-PROTEIN LIGASE COMPLEX SLX5-SLX8 SUBUNIT SLX5"/>
    <property type="match status" value="1"/>
</dbReference>
<sequence length="362" mass="40260">MALVGGGELDSSSDDEIIEIQANPIHRRPGNLESMLNPQRQFSPAMPAGLRTGRRHRDAAGSVPQRLSRPQSPPRQPAAVIDLTEEPDSPADQRGSTSQATITRNPRRTNSQRPSPPRLARSDNTFIGPMTSFIDLTEDSPEDNRDSGSAPHVRLRHRHHHHHHHHPPRHHHHFGHDQLFELELRRSGGLFVSNIARGMQEITGILQNGLFRSGFHPQVDFPGQFSPREPSPKPPMEEVPPTRDGFTRDTCADAGDEEERVVICPACQDELAYDPTETTATSSKKRKRAPGEHHFWALKKCGHVYCADCFENRKPTKASPNGVGFRCPGGKPPVNAPNDLRCAVENCETKIASKTEWVGIFL</sequence>
<dbReference type="GO" id="GO:0004842">
    <property type="term" value="F:ubiquitin-protein transferase activity"/>
    <property type="evidence" value="ECO:0007669"/>
    <property type="project" value="TreeGrafter"/>
</dbReference>
<evidence type="ECO:0000256" key="1">
    <source>
        <dbReference type="SAM" id="MobiDB-lite"/>
    </source>
</evidence>
<feature type="region of interest" description="Disordered" evidence="1">
    <location>
        <begin position="225"/>
        <end position="246"/>
    </location>
</feature>
<proteinExistence type="predicted"/>
<dbReference type="PANTHER" id="PTHR28042">
    <property type="entry name" value="E3 UBIQUITIN-PROTEIN LIGASE COMPLEX SLX5-SLX8 SUBUNIT SLX5"/>
    <property type="match status" value="1"/>
</dbReference>
<feature type="compositionally biased region" description="Basic residues" evidence="1">
    <location>
        <begin position="153"/>
        <end position="174"/>
    </location>
</feature>
<protein>
    <recommendedName>
        <fullName evidence="4">RING-type domain-containing protein</fullName>
    </recommendedName>
</protein>
<dbReference type="OrthoDB" id="2398441at2759"/>
<name>A0A0F7ZM13_9HYPO</name>
<gene>
    <name evidence="2" type="ORF">HIM_03738</name>
</gene>
<dbReference type="InterPro" id="IPR038886">
    <property type="entry name" value="E3_SLX5/Rfp1"/>
</dbReference>
<feature type="region of interest" description="Disordered" evidence="1">
    <location>
        <begin position="1"/>
        <end position="174"/>
    </location>
</feature>
<dbReference type="Proteomes" id="UP000054481">
    <property type="component" value="Unassembled WGS sequence"/>
</dbReference>
<evidence type="ECO:0008006" key="4">
    <source>
        <dbReference type="Google" id="ProtNLM"/>
    </source>
</evidence>
<dbReference type="EMBL" id="KQ030509">
    <property type="protein sequence ID" value="KJZ76861.1"/>
    <property type="molecule type" value="Genomic_DNA"/>
</dbReference>